<feature type="domain" description="Protein masquerade clip-domain" evidence="3">
    <location>
        <begin position="287"/>
        <end position="318"/>
    </location>
</feature>
<feature type="compositionally biased region" description="Pro residues" evidence="1">
    <location>
        <begin position="415"/>
        <end position="429"/>
    </location>
</feature>
<feature type="region of interest" description="Disordered" evidence="1">
    <location>
        <begin position="369"/>
        <end position="429"/>
    </location>
</feature>
<feature type="region of interest" description="Disordered" evidence="1">
    <location>
        <begin position="617"/>
        <end position="638"/>
    </location>
</feature>
<dbReference type="InterPro" id="IPR040479">
    <property type="entry name" value="CLIP_SPH_mas"/>
</dbReference>
<sequence length="638" mass="69116">MIMLKPSVHSQSILWTIFIIVAFIGIRLNTIRCETAPSSNETGLFSDLWNSLTTVGKTASCPGECLHAITSIFCDNVIEEISCGEANLRCCVSQQMSYAETSFPPITITEPTLETFSVISNNHNNTINKQFITEPSDTISSTNNVWTLEQTTTNNIINVSMATTTTTIAPVTNSLHYIGTDPPLESGRDSYTTCPVRCSKLSPNTFCVKPMHNTICADSDEECCLETESAFDTMTKNLIKLVQKTVELNETKNLGSDLVTSLSLPNTNTPSTTPQSPPTSTTPSLPPCDGTCVVSLFSILCDEIDSTQYCPNSGSCCVNRELTTQAPTISACEGTCIPVILSGMCNKPYELVLKTLDCASGTICCADKKSDSDISDSLPSDDTFVNNNNPENDDGGNSGDKISISQPSYVSRPVMRPPPPPPPPLQPPAQMIPPGLVNANFNYKPNPYLVNSNSNPVPIPPMHPIYPKPFVNRNKQTITDSSSTPQFHHVPNQGSIHQSVEQPPFKKLDSGSSNIIFPETIDTKPIEDMKPVIISQSGNKFSCPGNCMTHVFRFACFGANSLYPAFQCSKNQVCCASNAEIEKFEAFIQSQSQMTSTKPSVNINKVVNTNNGINIQSSVPIQPPSSTTTTTTTSVDLF</sequence>
<organism evidence="4 5">
    <name type="scientific">Blomia tropicalis</name>
    <name type="common">Mite</name>
    <dbReference type="NCBI Taxonomy" id="40697"/>
    <lineage>
        <taxon>Eukaryota</taxon>
        <taxon>Metazoa</taxon>
        <taxon>Ecdysozoa</taxon>
        <taxon>Arthropoda</taxon>
        <taxon>Chelicerata</taxon>
        <taxon>Arachnida</taxon>
        <taxon>Acari</taxon>
        <taxon>Acariformes</taxon>
        <taxon>Sarcoptiformes</taxon>
        <taxon>Astigmata</taxon>
        <taxon>Glycyphagoidea</taxon>
        <taxon>Echimyopodidae</taxon>
        <taxon>Blomia</taxon>
    </lineage>
</organism>
<keyword evidence="5" id="KW-1185">Reference proteome</keyword>
<comment type="caution">
    <text evidence="4">The sequence shown here is derived from an EMBL/GenBank/DDBJ whole genome shotgun (WGS) entry which is preliminary data.</text>
</comment>
<feature type="transmembrane region" description="Helical" evidence="2">
    <location>
        <begin position="12"/>
        <end position="30"/>
    </location>
</feature>
<evidence type="ECO:0000256" key="2">
    <source>
        <dbReference type="SAM" id="Phobius"/>
    </source>
</evidence>
<evidence type="ECO:0000313" key="5">
    <source>
        <dbReference type="Proteomes" id="UP001142055"/>
    </source>
</evidence>
<feature type="compositionally biased region" description="Polar residues" evidence="1">
    <location>
        <begin position="480"/>
        <end position="501"/>
    </location>
</feature>
<gene>
    <name evidence="4" type="ORF">RDWZM_002539</name>
</gene>
<feature type="domain" description="Protein masquerade clip-domain" evidence="3">
    <location>
        <begin position="331"/>
        <end position="366"/>
    </location>
</feature>
<feature type="compositionally biased region" description="Low complexity" evidence="1">
    <location>
        <begin position="260"/>
        <end position="283"/>
    </location>
</feature>
<feature type="compositionally biased region" description="Low complexity" evidence="1">
    <location>
        <begin position="375"/>
        <end position="390"/>
    </location>
</feature>
<name>A0A9Q0MDY9_BLOTA</name>
<evidence type="ECO:0000256" key="1">
    <source>
        <dbReference type="SAM" id="MobiDB-lite"/>
    </source>
</evidence>
<proteinExistence type="predicted"/>
<feature type="region of interest" description="Disordered" evidence="1">
    <location>
        <begin position="259"/>
        <end position="284"/>
    </location>
</feature>
<accession>A0A9Q0MDY9</accession>
<dbReference type="Proteomes" id="UP001142055">
    <property type="component" value="Chromosome 1"/>
</dbReference>
<feature type="domain" description="Protein masquerade clip-domain" evidence="3">
    <location>
        <begin position="61"/>
        <end position="92"/>
    </location>
</feature>
<dbReference type="Pfam" id="PF18398">
    <property type="entry name" value="CLIP_SPH_mas"/>
    <property type="match status" value="3"/>
</dbReference>
<keyword evidence="2" id="KW-1133">Transmembrane helix</keyword>
<keyword evidence="2" id="KW-0472">Membrane</keyword>
<reference evidence="4" key="1">
    <citation type="submission" date="2022-12" db="EMBL/GenBank/DDBJ databases">
        <title>Genome assemblies of Blomia tropicalis.</title>
        <authorList>
            <person name="Cui Y."/>
        </authorList>
    </citation>
    <scope>NUCLEOTIDE SEQUENCE</scope>
    <source>
        <tissue evidence="4">Adult mites</tissue>
    </source>
</reference>
<evidence type="ECO:0000313" key="4">
    <source>
        <dbReference type="EMBL" id="KAJ6223994.1"/>
    </source>
</evidence>
<dbReference type="OMA" id="HNTICAD"/>
<dbReference type="EMBL" id="JAPWDV010000001">
    <property type="protein sequence ID" value="KAJ6223994.1"/>
    <property type="molecule type" value="Genomic_DNA"/>
</dbReference>
<protein>
    <recommendedName>
        <fullName evidence="3">Protein masquerade clip-domain domain-containing protein</fullName>
    </recommendedName>
</protein>
<evidence type="ECO:0000259" key="3">
    <source>
        <dbReference type="Pfam" id="PF18398"/>
    </source>
</evidence>
<feature type="region of interest" description="Disordered" evidence="1">
    <location>
        <begin position="480"/>
        <end position="512"/>
    </location>
</feature>
<keyword evidence="2" id="KW-0812">Transmembrane</keyword>
<dbReference type="AlphaFoldDB" id="A0A9Q0MDY9"/>